<dbReference type="GeneID" id="61381887"/>
<name>A0AAW8HRE7_PLUGE</name>
<reference evidence="1" key="1">
    <citation type="submission" date="2023-08" db="EMBL/GenBank/DDBJ databases">
        <title>WGS of pathogenic bacterial species, Los Angeles County Public Health Laboratories.</title>
        <authorList>
            <person name="Garrigues J.M."/>
            <person name="Green N.M."/>
        </authorList>
    </citation>
    <scope>NUCLEOTIDE SEQUENCE</scope>
    <source>
        <strain evidence="1">LACPHL-BACT-2023-00068</strain>
    </source>
</reference>
<gene>
    <name evidence="1" type="ORF">RBJ30_12370</name>
</gene>
<organism evidence="1 2">
    <name type="scientific">Pluralibacter gergoviae</name>
    <name type="common">Enterobacter gergoviae</name>
    <dbReference type="NCBI Taxonomy" id="61647"/>
    <lineage>
        <taxon>Bacteria</taxon>
        <taxon>Pseudomonadati</taxon>
        <taxon>Pseudomonadota</taxon>
        <taxon>Gammaproteobacteria</taxon>
        <taxon>Enterobacterales</taxon>
        <taxon>Enterobacteriaceae</taxon>
        <taxon>Pluralibacter</taxon>
    </lineage>
</organism>
<proteinExistence type="predicted"/>
<protein>
    <submittedName>
        <fullName evidence="1">Uncharacterized protein</fullName>
    </submittedName>
</protein>
<sequence>MYIDRFLTEYDESLTGEMNIDPLGQLVIWSSWGQAIFHSRITSIANDVRQYTLNLLHHSVIREIIRDDAVQTAGAMKIRYPKKQAREFIAASLIHLENIYIYSMLAAEQGEVTLAGVQGINKARAKWHTSDNNPQLIFGHSKESELLTNQLALGTNGRYKSPMISMRFFTTSYDYDLPDNKPVWEAAEAFIQQVHALRELRTTALAYLKPLMAEVSKDALTPFFSAIPDVLKSAFVSAFLNPKYVGNYSQAFWLGRTGLNKNGAGAIYQVLKREREYPEQSPLPVSGVFHEARKNADLMAEMDDGERRTLDYIIEAEPFLSLADLMFAGLRRQSQQTLADFAQFWKEHGLTEQSLPELSAKLAQNADLVASLSGTPGKRFRQLLELASRPSLEEQVRGLLNYHNELMEIRGQFPWLGLDGDTLTLQTSPAIIDRERKSGDWVNHYYIPQFRNLLDGLWGDKT</sequence>
<dbReference type="AlphaFoldDB" id="A0AAW8HRE7"/>
<evidence type="ECO:0000313" key="2">
    <source>
        <dbReference type="Proteomes" id="UP001236270"/>
    </source>
</evidence>
<dbReference type="Proteomes" id="UP001236270">
    <property type="component" value="Unassembled WGS sequence"/>
</dbReference>
<evidence type="ECO:0000313" key="1">
    <source>
        <dbReference type="EMBL" id="MDQ2309884.1"/>
    </source>
</evidence>
<comment type="caution">
    <text evidence="1">The sequence shown here is derived from an EMBL/GenBank/DDBJ whole genome shotgun (WGS) entry which is preliminary data.</text>
</comment>
<accession>A0AAW8HRE7</accession>
<dbReference type="RefSeq" id="WP_048255232.1">
    <property type="nucleotide sequence ID" value="NZ_CP020388.1"/>
</dbReference>
<dbReference type="EMBL" id="JAVDNV010000008">
    <property type="protein sequence ID" value="MDQ2309884.1"/>
    <property type="molecule type" value="Genomic_DNA"/>
</dbReference>